<gene>
    <name evidence="1" type="ORF">JT362_00100</name>
</gene>
<sequence length="521" mass="55750">MTDQGIVPPETSMLRRRRMRRRMALATVAVVLAAAGVWGVVTVSGACGSLDSGVQDIDGTCVGVNDGSYVFHPELADVLGRIEEENARVRDEGGYVSVALLDPLTPTETSALPLTSVRNRLEGAYTAQRRVNTSHVAGDPNPRIQLLLANQGDTDDQWTHVLDRLRELSVAEEHPLLAVVGLGVSTARTREQAEDLADSDIPMVGAVLTADDLEHDAISGLIKTSPSNRHYVAALRHHMRIEGLDTAIMVRDSNSEEGIDLYTRSLEEEFEEQMEKVISRYRTQQFTGKSASGDSTPSLFAGVQANICASAADGNRAVLYAGREIDLGDLLRSLRNRTCRETPLTLLTAGLELGKVLADPDLDLRAAKLTILNAATVDPLGWSGEEPGTPVGYPDFHGAFVRHFPANHLLDGGAIMVHDALLTAARAIRLAAPNGAASYLTPERVRGQLLNLNGEFVVTGASGTLEFSDGRKDEGTGVPGGKPIPVLRYPSLTDRERASERVGDLCHIVAGPKLVACGPAG</sequence>
<dbReference type="RefSeq" id="WP_260188877.1">
    <property type="nucleotide sequence ID" value="NZ_JAFFZE010000001.1"/>
</dbReference>
<name>A0ABT2J0X9_9PSEU</name>
<protein>
    <recommendedName>
        <fullName evidence="3">ABC transporter substrate-binding protein</fullName>
    </recommendedName>
</protein>
<reference evidence="1 2" key="1">
    <citation type="submission" date="2021-02" db="EMBL/GenBank/DDBJ databases">
        <title>Actinophytocola xerophila sp. nov., isolated from soil of cotton cropping field.</title>
        <authorList>
            <person name="Huang R."/>
            <person name="Chen X."/>
            <person name="Ge X."/>
            <person name="Liu W."/>
        </authorList>
    </citation>
    <scope>NUCLEOTIDE SEQUENCE [LARGE SCALE GENOMIC DNA]</scope>
    <source>
        <strain evidence="1 2">S1-96</strain>
    </source>
</reference>
<organism evidence="1 2">
    <name type="scientific">Actinophytocola gossypii</name>
    <dbReference type="NCBI Taxonomy" id="2812003"/>
    <lineage>
        <taxon>Bacteria</taxon>
        <taxon>Bacillati</taxon>
        <taxon>Actinomycetota</taxon>
        <taxon>Actinomycetes</taxon>
        <taxon>Pseudonocardiales</taxon>
        <taxon>Pseudonocardiaceae</taxon>
    </lineage>
</organism>
<evidence type="ECO:0000313" key="1">
    <source>
        <dbReference type="EMBL" id="MCT2581519.1"/>
    </source>
</evidence>
<comment type="caution">
    <text evidence="1">The sequence shown here is derived from an EMBL/GenBank/DDBJ whole genome shotgun (WGS) entry which is preliminary data.</text>
</comment>
<evidence type="ECO:0008006" key="3">
    <source>
        <dbReference type="Google" id="ProtNLM"/>
    </source>
</evidence>
<keyword evidence="2" id="KW-1185">Reference proteome</keyword>
<dbReference type="Gene3D" id="3.40.50.2300">
    <property type="match status" value="2"/>
</dbReference>
<dbReference type="InterPro" id="IPR028082">
    <property type="entry name" value="Peripla_BP_I"/>
</dbReference>
<accession>A0ABT2J0X9</accession>
<proteinExistence type="predicted"/>
<dbReference type="EMBL" id="JAFFZE010000001">
    <property type="protein sequence ID" value="MCT2581519.1"/>
    <property type="molecule type" value="Genomic_DNA"/>
</dbReference>
<evidence type="ECO:0000313" key="2">
    <source>
        <dbReference type="Proteomes" id="UP001156441"/>
    </source>
</evidence>
<dbReference type="SUPFAM" id="SSF53822">
    <property type="entry name" value="Periplasmic binding protein-like I"/>
    <property type="match status" value="1"/>
</dbReference>
<dbReference type="Proteomes" id="UP001156441">
    <property type="component" value="Unassembled WGS sequence"/>
</dbReference>